<evidence type="ECO:0000256" key="1">
    <source>
        <dbReference type="SAM" id="Phobius"/>
    </source>
</evidence>
<protein>
    <submittedName>
        <fullName evidence="2">Uncharacterized protein</fullName>
    </submittedName>
</protein>
<feature type="transmembrane region" description="Helical" evidence="1">
    <location>
        <begin position="30"/>
        <end position="58"/>
    </location>
</feature>
<comment type="caution">
    <text evidence="2">The sequence shown here is derived from an EMBL/GenBank/DDBJ whole genome shotgun (WGS) entry which is preliminary data.</text>
</comment>
<dbReference type="RefSeq" id="WP_165271488.1">
    <property type="nucleotide sequence ID" value="NZ_JAALLS010000052.1"/>
</dbReference>
<name>A0A6M1T4D2_9BACT</name>
<gene>
    <name evidence="2" type="ORF">G3569_18070</name>
</gene>
<keyword evidence="1" id="KW-0472">Membrane</keyword>
<evidence type="ECO:0000313" key="2">
    <source>
        <dbReference type="EMBL" id="NGP90266.1"/>
    </source>
</evidence>
<dbReference type="AlphaFoldDB" id="A0A6M1T4D2"/>
<proteinExistence type="predicted"/>
<sequence>MKNKYFWPLVIIASLIAAFILNSGNPTANIFGILGTATGIFLMPAILALIIAGILRLFKKKLEDGKFNNMYLIIWGCILVFYLLGHFMQP</sequence>
<feature type="transmembrane region" description="Helical" evidence="1">
    <location>
        <begin position="5"/>
        <end position="24"/>
    </location>
</feature>
<keyword evidence="3" id="KW-1185">Reference proteome</keyword>
<accession>A0A6M1T4D2</accession>
<reference evidence="2 3" key="1">
    <citation type="submission" date="2020-02" db="EMBL/GenBank/DDBJ databases">
        <title>Aliifodinibius halophilus 2W32, complete genome.</title>
        <authorList>
            <person name="Li Y."/>
            <person name="Wu S."/>
        </authorList>
    </citation>
    <scope>NUCLEOTIDE SEQUENCE [LARGE SCALE GENOMIC DNA]</scope>
    <source>
        <strain evidence="2 3">2W32</strain>
    </source>
</reference>
<evidence type="ECO:0000313" key="3">
    <source>
        <dbReference type="Proteomes" id="UP000479132"/>
    </source>
</evidence>
<keyword evidence="1" id="KW-0812">Transmembrane</keyword>
<dbReference type="EMBL" id="JAALLS010000052">
    <property type="protein sequence ID" value="NGP90266.1"/>
    <property type="molecule type" value="Genomic_DNA"/>
</dbReference>
<keyword evidence="1" id="KW-1133">Transmembrane helix</keyword>
<feature type="transmembrane region" description="Helical" evidence="1">
    <location>
        <begin position="70"/>
        <end position="88"/>
    </location>
</feature>
<organism evidence="2 3">
    <name type="scientific">Fodinibius halophilus</name>
    <dbReference type="NCBI Taxonomy" id="1736908"/>
    <lineage>
        <taxon>Bacteria</taxon>
        <taxon>Pseudomonadati</taxon>
        <taxon>Balneolota</taxon>
        <taxon>Balneolia</taxon>
        <taxon>Balneolales</taxon>
        <taxon>Balneolaceae</taxon>
        <taxon>Fodinibius</taxon>
    </lineage>
</organism>
<dbReference type="Proteomes" id="UP000479132">
    <property type="component" value="Unassembled WGS sequence"/>
</dbReference>